<evidence type="ECO:0000313" key="3">
    <source>
        <dbReference type="EMBL" id="OYO09675.1"/>
    </source>
</evidence>
<dbReference type="GO" id="GO:0016810">
    <property type="term" value="F:hydrolase activity, acting on carbon-nitrogen (but not peptide) bonds"/>
    <property type="evidence" value="ECO:0007669"/>
    <property type="project" value="InterPro"/>
</dbReference>
<feature type="compositionally biased region" description="Basic and acidic residues" evidence="1">
    <location>
        <begin position="1"/>
        <end position="15"/>
    </location>
</feature>
<accession>A0A255G1C0</accession>
<evidence type="ECO:0000259" key="2">
    <source>
        <dbReference type="Pfam" id="PF01979"/>
    </source>
</evidence>
<feature type="region of interest" description="Disordered" evidence="1">
    <location>
        <begin position="1"/>
        <end position="22"/>
    </location>
</feature>
<name>A0A255G1C0_9ACTN</name>
<dbReference type="InterPro" id="IPR011059">
    <property type="entry name" value="Metal-dep_hydrolase_composite"/>
</dbReference>
<dbReference type="Gene3D" id="2.30.40.10">
    <property type="entry name" value="Urease, subunit C, domain 1"/>
    <property type="match status" value="1"/>
</dbReference>
<dbReference type="Proteomes" id="UP000215896">
    <property type="component" value="Unassembled WGS sequence"/>
</dbReference>
<dbReference type="PANTHER" id="PTHR43135">
    <property type="entry name" value="ALPHA-D-RIBOSE 1-METHYLPHOSPHONATE 5-TRIPHOSPHATE DIPHOSPHATASE"/>
    <property type="match status" value="1"/>
</dbReference>
<reference evidence="3 4" key="1">
    <citation type="submission" date="2017-07" db="EMBL/GenBank/DDBJ databases">
        <title>Draft whole genome sequences of clinical Proprionibacteriaceae strains.</title>
        <authorList>
            <person name="Bernier A.-M."/>
            <person name="Bernard K."/>
            <person name="Domingo M.-C."/>
        </authorList>
    </citation>
    <scope>NUCLEOTIDE SEQUENCE [LARGE SCALE GENOMIC DNA]</scope>
    <source>
        <strain evidence="3 4">NML 030167</strain>
    </source>
</reference>
<dbReference type="InterPro" id="IPR032466">
    <property type="entry name" value="Metal_Hydrolase"/>
</dbReference>
<dbReference type="PANTHER" id="PTHR43135:SF4">
    <property type="entry name" value="AMIDOHYDROLASE-RELATED DOMAIN-CONTAINING PROTEIN"/>
    <property type="match status" value="1"/>
</dbReference>
<keyword evidence="3" id="KW-0378">Hydrolase</keyword>
<dbReference type="RefSeq" id="WP_094406681.1">
    <property type="nucleotide sequence ID" value="NZ_NMVO01000017.1"/>
</dbReference>
<keyword evidence="4" id="KW-1185">Reference proteome</keyword>
<organism evidence="3 4">
    <name type="scientific">Enemella evansiae</name>
    <dbReference type="NCBI Taxonomy" id="2016499"/>
    <lineage>
        <taxon>Bacteria</taxon>
        <taxon>Bacillati</taxon>
        <taxon>Actinomycetota</taxon>
        <taxon>Actinomycetes</taxon>
        <taxon>Propionibacteriales</taxon>
        <taxon>Propionibacteriaceae</taxon>
        <taxon>Enemella</taxon>
    </lineage>
</organism>
<proteinExistence type="predicted"/>
<dbReference type="Pfam" id="PF01979">
    <property type="entry name" value="Amidohydro_1"/>
    <property type="match status" value="1"/>
</dbReference>
<dbReference type="InterPro" id="IPR051781">
    <property type="entry name" value="Metallo-dep_Hydrolase"/>
</dbReference>
<dbReference type="OrthoDB" id="3451205at2"/>
<sequence length="375" mass="40241">MGHDHSHAQPHRRIDPNAPAPRLHLDGVLLPEGERRELWVVDGLIRFEPVADAVTICAGGHILPGLVDAHCHIGLDEAGAVDDATSEEQAYTDRDAGTLLIRDAGSPADTRWIDDREDLPRLVRAGRHIARPRRYIRNYAAEVEPDDLVAEVERQAARGDGWVKLVGDWIDRETGDLGPLWPAEAVAAAIARAHQLGAKVTAHQFGEAGLAELIAAGIDGIEHGTGLTDQTIEMMAARQVSLVPTLVNLETFPDIAARGEGKFPGYAAHMRDLYARRFETIGACIDAGVPVFAGTDAGGVIPHGLIGREIELLGRVGSAEHALGAASWRARDWLGFAGIADGAPADLVVIDGDPREDLSLVRTPIRVVLRGRVVL</sequence>
<dbReference type="InterPro" id="IPR006680">
    <property type="entry name" value="Amidohydro-rel"/>
</dbReference>
<dbReference type="Gene3D" id="3.20.20.140">
    <property type="entry name" value="Metal-dependent hydrolases"/>
    <property type="match status" value="1"/>
</dbReference>
<evidence type="ECO:0000256" key="1">
    <source>
        <dbReference type="SAM" id="MobiDB-lite"/>
    </source>
</evidence>
<comment type="caution">
    <text evidence="3">The sequence shown here is derived from an EMBL/GenBank/DDBJ whole genome shotgun (WGS) entry which is preliminary data.</text>
</comment>
<dbReference type="EMBL" id="NMVO01000017">
    <property type="protein sequence ID" value="OYO09675.1"/>
    <property type="molecule type" value="Genomic_DNA"/>
</dbReference>
<evidence type="ECO:0000313" key="4">
    <source>
        <dbReference type="Proteomes" id="UP000215896"/>
    </source>
</evidence>
<dbReference type="SUPFAM" id="SSF51556">
    <property type="entry name" value="Metallo-dependent hydrolases"/>
    <property type="match status" value="1"/>
</dbReference>
<gene>
    <name evidence="3" type="ORF">CGZ94_18665</name>
</gene>
<dbReference type="AlphaFoldDB" id="A0A255G1C0"/>
<protein>
    <submittedName>
        <fullName evidence="3">Amidohydrolase</fullName>
    </submittedName>
</protein>
<feature type="domain" description="Amidohydrolase-related" evidence="2">
    <location>
        <begin position="62"/>
        <end position="374"/>
    </location>
</feature>